<protein>
    <submittedName>
        <fullName evidence="2">Alpha/beta-Hydrolases superfamily protein</fullName>
    </submittedName>
</protein>
<dbReference type="SUPFAM" id="SSF53474">
    <property type="entry name" value="alpha/beta-Hydrolases"/>
    <property type="match status" value="1"/>
</dbReference>
<accession>A0A9N7RDP9</accession>
<reference evidence="2" key="1">
    <citation type="submission" date="2019-12" db="EMBL/GenBank/DDBJ databases">
        <authorList>
            <person name="Scholes J."/>
        </authorList>
    </citation>
    <scope>NUCLEOTIDE SEQUENCE</scope>
</reference>
<dbReference type="InterPro" id="IPR029058">
    <property type="entry name" value="AB_hydrolase_fold"/>
</dbReference>
<dbReference type="PRINTS" id="PR00412">
    <property type="entry name" value="EPOXHYDRLASE"/>
</dbReference>
<name>A0A9N7RDP9_STRHE</name>
<evidence type="ECO:0000259" key="1">
    <source>
        <dbReference type="Pfam" id="PF12146"/>
    </source>
</evidence>
<feature type="domain" description="Serine aminopeptidase S33" evidence="1">
    <location>
        <begin position="72"/>
        <end position="245"/>
    </location>
</feature>
<keyword evidence="3" id="KW-1185">Reference proteome</keyword>
<sequence>MSSCVRPSVSSSSNPVVLLYCFDSSCLEWRSVYPLLEEAGLEAWAVDILGWVFSDLERRPPCDATSKRGHLYQLWKSHIKRPMILVGPSLGAAIAIDFAVSFPEAVDKLILINPNVYAEGTGNMTKLPKVVAYGMVSLLKSMPIRWYAKLLIFDGISLSRLLDYTNVGRLHCLLPWWEDATVNFMLSGGYNVTGQIKQLKQKVLLICSEHDKIVDNKLVERLHAEVSSASMRKVPNCGHLPHIEKPYMIAEMIVDFAGGSATCEDRPISTKITNNVSYRN</sequence>
<evidence type="ECO:0000313" key="3">
    <source>
        <dbReference type="Proteomes" id="UP001153555"/>
    </source>
</evidence>
<dbReference type="PANTHER" id="PTHR43689:SF37">
    <property type="entry name" value="ALPHA_BETA HYDROLASE DOMAIN-CONTAINING PROTEIN VTE7"/>
    <property type="match status" value="1"/>
</dbReference>
<dbReference type="PANTHER" id="PTHR43689">
    <property type="entry name" value="HYDROLASE"/>
    <property type="match status" value="1"/>
</dbReference>
<dbReference type="Pfam" id="PF12146">
    <property type="entry name" value="Hydrolase_4"/>
    <property type="match status" value="1"/>
</dbReference>
<dbReference type="AlphaFoldDB" id="A0A9N7RDP9"/>
<gene>
    <name evidence="2" type="ORF">SHERM_20521</name>
</gene>
<dbReference type="Gene3D" id="3.40.50.1820">
    <property type="entry name" value="alpha/beta hydrolase"/>
    <property type="match status" value="1"/>
</dbReference>
<evidence type="ECO:0000313" key="2">
    <source>
        <dbReference type="EMBL" id="CAA0823359.1"/>
    </source>
</evidence>
<organism evidence="2 3">
    <name type="scientific">Striga hermonthica</name>
    <name type="common">Purple witchweed</name>
    <name type="synonym">Buchnera hermonthica</name>
    <dbReference type="NCBI Taxonomy" id="68872"/>
    <lineage>
        <taxon>Eukaryota</taxon>
        <taxon>Viridiplantae</taxon>
        <taxon>Streptophyta</taxon>
        <taxon>Embryophyta</taxon>
        <taxon>Tracheophyta</taxon>
        <taxon>Spermatophyta</taxon>
        <taxon>Magnoliopsida</taxon>
        <taxon>eudicotyledons</taxon>
        <taxon>Gunneridae</taxon>
        <taxon>Pentapetalae</taxon>
        <taxon>asterids</taxon>
        <taxon>lamiids</taxon>
        <taxon>Lamiales</taxon>
        <taxon>Orobanchaceae</taxon>
        <taxon>Buchnereae</taxon>
        <taxon>Striga</taxon>
    </lineage>
</organism>
<dbReference type="EMBL" id="CACSLK010024540">
    <property type="protein sequence ID" value="CAA0823359.1"/>
    <property type="molecule type" value="Genomic_DNA"/>
</dbReference>
<dbReference type="PRINTS" id="PR00111">
    <property type="entry name" value="ABHYDROLASE"/>
</dbReference>
<dbReference type="OrthoDB" id="6431331at2759"/>
<dbReference type="InterPro" id="IPR000073">
    <property type="entry name" value="AB_hydrolase_1"/>
</dbReference>
<dbReference type="InterPro" id="IPR000639">
    <property type="entry name" value="Epox_hydrolase-like"/>
</dbReference>
<comment type="caution">
    <text evidence="2">The sequence shown here is derived from an EMBL/GenBank/DDBJ whole genome shotgun (WGS) entry which is preliminary data.</text>
</comment>
<dbReference type="GO" id="GO:0016787">
    <property type="term" value="F:hydrolase activity"/>
    <property type="evidence" value="ECO:0007669"/>
    <property type="project" value="UniProtKB-ARBA"/>
</dbReference>
<dbReference type="InterPro" id="IPR022742">
    <property type="entry name" value="Hydrolase_4"/>
</dbReference>
<proteinExistence type="predicted"/>
<dbReference type="Proteomes" id="UP001153555">
    <property type="component" value="Unassembled WGS sequence"/>
</dbReference>